<keyword evidence="6 8" id="KW-1133">Transmembrane helix</keyword>
<feature type="transmembrane region" description="Helical" evidence="8">
    <location>
        <begin position="263"/>
        <end position="290"/>
    </location>
</feature>
<evidence type="ECO:0000256" key="2">
    <source>
        <dbReference type="ARBA" id="ARBA00009773"/>
    </source>
</evidence>
<dbReference type="Pfam" id="PF01594">
    <property type="entry name" value="AI-2E_transport"/>
    <property type="match status" value="1"/>
</dbReference>
<accession>A0A4Z0NQN9</accession>
<dbReference type="OrthoDB" id="9799225at2"/>
<keyword evidence="4" id="KW-1003">Cell membrane</keyword>
<proteinExistence type="inferred from homology"/>
<dbReference type="AlphaFoldDB" id="A0A4Z0NQN9"/>
<keyword evidence="3" id="KW-0813">Transport</keyword>
<name>A0A4Z0NQN9_9HYPH</name>
<evidence type="ECO:0000313" key="10">
    <source>
        <dbReference type="Proteomes" id="UP000297535"/>
    </source>
</evidence>
<reference evidence="9 10" key="1">
    <citation type="submission" date="2019-04" db="EMBL/GenBank/DDBJ databases">
        <authorList>
            <person name="Feng G."/>
            <person name="Zhu H."/>
        </authorList>
    </citation>
    <scope>NUCLEOTIDE SEQUENCE [LARGE SCALE GENOMIC DNA]</scope>
    <source>
        <strain evidence="9 10">6HR-1</strain>
    </source>
</reference>
<comment type="subcellular location">
    <subcellularLocation>
        <location evidence="1">Cell membrane</location>
        <topology evidence="1">Multi-pass membrane protein</topology>
    </subcellularLocation>
</comment>
<feature type="transmembrane region" description="Helical" evidence="8">
    <location>
        <begin position="297"/>
        <end position="315"/>
    </location>
</feature>
<dbReference type="GO" id="GO:0005886">
    <property type="term" value="C:plasma membrane"/>
    <property type="evidence" value="ECO:0007669"/>
    <property type="project" value="UniProtKB-SubCell"/>
</dbReference>
<dbReference type="PANTHER" id="PTHR21716:SF53">
    <property type="entry name" value="PERMEASE PERM-RELATED"/>
    <property type="match status" value="1"/>
</dbReference>
<feature type="transmembrane region" description="Helical" evidence="8">
    <location>
        <begin position="181"/>
        <end position="200"/>
    </location>
</feature>
<evidence type="ECO:0000256" key="7">
    <source>
        <dbReference type="ARBA" id="ARBA00023136"/>
    </source>
</evidence>
<feature type="transmembrane region" description="Helical" evidence="8">
    <location>
        <begin position="40"/>
        <end position="58"/>
    </location>
</feature>
<comment type="caution">
    <text evidence="9">The sequence shown here is derived from an EMBL/GenBank/DDBJ whole genome shotgun (WGS) entry which is preliminary data.</text>
</comment>
<evidence type="ECO:0000256" key="1">
    <source>
        <dbReference type="ARBA" id="ARBA00004651"/>
    </source>
</evidence>
<keyword evidence="10" id="KW-1185">Reference proteome</keyword>
<evidence type="ECO:0000256" key="5">
    <source>
        <dbReference type="ARBA" id="ARBA00022692"/>
    </source>
</evidence>
<comment type="similarity">
    <text evidence="2">Belongs to the autoinducer-2 exporter (AI-2E) (TC 2.A.86) family.</text>
</comment>
<dbReference type="GO" id="GO:0055085">
    <property type="term" value="P:transmembrane transport"/>
    <property type="evidence" value="ECO:0007669"/>
    <property type="project" value="TreeGrafter"/>
</dbReference>
<dbReference type="EMBL" id="SRLB01000008">
    <property type="protein sequence ID" value="TGD99342.1"/>
    <property type="molecule type" value="Genomic_DNA"/>
</dbReference>
<keyword evidence="7 8" id="KW-0472">Membrane</keyword>
<evidence type="ECO:0000256" key="3">
    <source>
        <dbReference type="ARBA" id="ARBA00022448"/>
    </source>
</evidence>
<dbReference type="InterPro" id="IPR002549">
    <property type="entry name" value="AI-2E-like"/>
</dbReference>
<feature type="transmembrane region" description="Helical" evidence="8">
    <location>
        <begin position="14"/>
        <end position="34"/>
    </location>
</feature>
<feature type="transmembrane region" description="Helical" evidence="8">
    <location>
        <begin position="70"/>
        <end position="91"/>
    </location>
</feature>
<keyword evidence="5 8" id="KW-0812">Transmembrane</keyword>
<gene>
    <name evidence="9" type="ORF">EU555_12550</name>
</gene>
<dbReference type="RefSeq" id="WP_135414975.1">
    <property type="nucleotide sequence ID" value="NZ_SRLB01000008.1"/>
</dbReference>
<feature type="transmembrane region" description="Helical" evidence="8">
    <location>
        <begin position="335"/>
        <end position="364"/>
    </location>
</feature>
<evidence type="ECO:0000256" key="4">
    <source>
        <dbReference type="ARBA" id="ARBA00022475"/>
    </source>
</evidence>
<evidence type="ECO:0000313" key="9">
    <source>
        <dbReference type="EMBL" id="TGD99342.1"/>
    </source>
</evidence>
<dbReference type="Proteomes" id="UP000297535">
    <property type="component" value="Unassembled WGS sequence"/>
</dbReference>
<feature type="transmembrane region" description="Helical" evidence="8">
    <location>
        <begin position="235"/>
        <end position="257"/>
    </location>
</feature>
<sequence>MIDDPVTARRLRDAMPVFTALAACLLVLAIGALLSLGRDVLMPITLAVLLSFVLAPAVRALQRRRLPRSLAVLVVVLATFGALGGLGVLIANETAQLASDLPRYTVTMREKIGALRASAGGGPTLERLFQAVQELSQDLQPPEPNKPRGGLATDAEKPVLVEVREPKAGLLTTLGSMAAPVLHPLATVGLILLFTLFFLAQREDLRNRAIRLAGSGDLRATTAAMDDAVARLSRFFLAQAGLNLAFGVVVAAGLWLIGVPSPILWGVLAGILRFVPYIGAVIGMAFPLFVAAAVDPGWSMLIATVLLFAVVEPIAGHVVEPLLYGHSTGISPVAVILAATVWTFLWGPVGLVLATPITVCLVVLGRHVERLAFLDVMLGDRPALAPSEIFYQRMLAGDPLEAIDKARQVLKERALATYYDEIALGGLRLAQNDRASGALAADRQQAVGKAIETVVATLGQIPIRKGAAAVRSAEIEAAVAALGPDRASTAIVRRPEDLAPAWRGPAPVLVVASRGPFDAAAAGMLAQVLGRQGLNARVTSQEALARGERPETEGIALVCLSYIEPISTSHIRLAARLARRAIPGVRVMVAIWRERDPAGRDRLRRATSADILVTTISDALDAALRLSGAAEGRPGEGPRAVA</sequence>
<organism evidence="9 10">
    <name type="scientific">Methylobacterium nonmethylotrophicum</name>
    <dbReference type="NCBI Taxonomy" id="1141884"/>
    <lineage>
        <taxon>Bacteria</taxon>
        <taxon>Pseudomonadati</taxon>
        <taxon>Pseudomonadota</taxon>
        <taxon>Alphaproteobacteria</taxon>
        <taxon>Hyphomicrobiales</taxon>
        <taxon>Methylobacteriaceae</taxon>
        <taxon>Methylobacterium</taxon>
    </lineage>
</organism>
<protein>
    <submittedName>
        <fullName evidence="9">AI-2E family transporter</fullName>
    </submittedName>
</protein>
<dbReference type="PANTHER" id="PTHR21716">
    <property type="entry name" value="TRANSMEMBRANE PROTEIN"/>
    <property type="match status" value="1"/>
</dbReference>
<evidence type="ECO:0000256" key="8">
    <source>
        <dbReference type="SAM" id="Phobius"/>
    </source>
</evidence>
<evidence type="ECO:0000256" key="6">
    <source>
        <dbReference type="ARBA" id="ARBA00022989"/>
    </source>
</evidence>